<feature type="compositionally biased region" description="Basic and acidic residues" evidence="1">
    <location>
        <begin position="17"/>
        <end position="38"/>
    </location>
</feature>
<accession>B6HDV9</accession>
<gene>
    <name evidence="2" type="ORF">Pc20g15030</name>
    <name evidence="2" type="ORF">PCH_Pc20g15030</name>
</gene>
<keyword evidence="3" id="KW-1185">Reference proteome</keyword>
<protein>
    <submittedName>
        <fullName evidence="2">Uncharacterized protein</fullName>
    </submittedName>
</protein>
<reference evidence="2 3" key="1">
    <citation type="journal article" date="2008" name="Nat. Biotechnol.">
        <title>Genome sequencing and analysis of the filamentous fungus Penicillium chrysogenum.</title>
        <authorList>
            <person name="van den Berg M.A."/>
            <person name="Albang R."/>
            <person name="Albermann K."/>
            <person name="Badger J.H."/>
            <person name="Daran J.-M."/>
            <person name="Driessen A.J.M."/>
            <person name="Garcia-Estrada C."/>
            <person name="Fedorova N.D."/>
            <person name="Harris D.M."/>
            <person name="Heijne W.H.M."/>
            <person name="Joardar V.S."/>
            <person name="Kiel J.A.K.W."/>
            <person name="Kovalchuk A."/>
            <person name="Martin J.F."/>
            <person name="Nierman W.C."/>
            <person name="Nijland J.G."/>
            <person name="Pronk J.T."/>
            <person name="Roubos J.A."/>
            <person name="van der Klei I.J."/>
            <person name="van Peij N.N.M.E."/>
            <person name="Veenhuis M."/>
            <person name="von Doehren H."/>
            <person name="Wagner C."/>
            <person name="Wortman J.R."/>
            <person name="Bovenberg R.A.L."/>
        </authorList>
    </citation>
    <scope>NUCLEOTIDE SEQUENCE [LARGE SCALE GENOMIC DNA]</scope>
    <source>
        <strain evidence="3">ATCC 28089 / DSM 1075 / NRRL 1951 / Wisconsin 54-1255</strain>
    </source>
</reference>
<name>B6HDV9_PENRW</name>
<proteinExistence type="predicted"/>
<dbReference type="AlphaFoldDB" id="B6HDV9"/>
<feature type="region of interest" description="Disordered" evidence="1">
    <location>
        <begin position="208"/>
        <end position="237"/>
    </location>
</feature>
<dbReference type="VEuPathDB" id="FungiDB:PCH_Pc20g15030"/>
<feature type="region of interest" description="Disordered" evidence="1">
    <location>
        <begin position="1"/>
        <end position="38"/>
    </location>
</feature>
<organism evidence="2 3">
    <name type="scientific">Penicillium rubens (strain ATCC 28089 / DSM 1075 / NRRL 1951 / Wisconsin 54-1255)</name>
    <name type="common">Penicillium chrysogenum</name>
    <dbReference type="NCBI Taxonomy" id="500485"/>
    <lineage>
        <taxon>Eukaryota</taxon>
        <taxon>Fungi</taxon>
        <taxon>Dikarya</taxon>
        <taxon>Ascomycota</taxon>
        <taxon>Pezizomycotina</taxon>
        <taxon>Eurotiomycetes</taxon>
        <taxon>Eurotiomycetidae</taxon>
        <taxon>Eurotiales</taxon>
        <taxon>Aspergillaceae</taxon>
        <taxon>Penicillium</taxon>
        <taxon>Penicillium chrysogenum species complex</taxon>
    </lineage>
</organism>
<evidence type="ECO:0000256" key="1">
    <source>
        <dbReference type="SAM" id="MobiDB-lite"/>
    </source>
</evidence>
<evidence type="ECO:0000313" key="2">
    <source>
        <dbReference type="EMBL" id="CAP86832.1"/>
    </source>
</evidence>
<dbReference type="EMBL" id="AM920435">
    <property type="protein sequence ID" value="CAP86832.1"/>
    <property type="molecule type" value="Genomic_DNA"/>
</dbReference>
<feature type="region of interest" description="Disordered" evidence="1">
    <location>
        <begin position="71"/>
        <end position="105"/>
    </location>
</feature>
<sequence>MENSDPRNGGESGSRIRLPDRLRDLGRSRSGWFDEKKGDFPFSELGVSISELGSTTDRNEFELRSSNLDRSSISSLDHHPTTYLAPRPRRRRADSAKGAADSFPQDNYRMQDSLRRSPLCCSFVRLAIAVFELDCVAAGAVVGVAGAETGAGAKVDAGMNSGAGVNPKLVSTSSSMPGRLEVSRTFDPAPKAPGNTAKLLDGVNSGLSFGGQGARRRRGRGRTRATGGDEKTGGRGSARAVDTLWVSVVRFLHIQDPHGQPRHPMPPHALTALRLGIALGVGAGPSQFNLA</sequence>
<feature type="compositionally biased region" description="Basic residues" evidence="1">
    <location>
        <begin position="214"/>
        <end position="223"/>
    </location>
</feature>
<dbReference type="HOGENOM" id="CLU_956775_0_0_1"/>
<dbReference type="Proteomes" id="UP000000724">
    <property type="component" value="Contig Pc00c20"/>
</dbReference>
<evidence type="ECO:0000313" key="3">
    <source>
        <dbReference type="Proteomes" id="UP000000724"/>
    </source>
</evidence>